<comment type="subcellular location">
    <subcellularLocation>
        <location evidence="1">Cytoplasm</location>
    </subcellularLocation>
</comment>
<dbReference type="CDD" id="cd18808">
    <property type="entry name" value="SF1_C_Upf1"/>
    <property type="match status" value="1"/>
</dbReference>
<reference evidence="9" key="1">
    <citation type="submission" date="2020-11" db="EMBL/GenBank/DDBJ databases">
        <authorList>
            <person name="Tran Van P."/>
        </authorList>
    </citation>
    <scope>NUCLEOTIDE SEQUENCE</scope>
</reference>
<evidence type="ECO:0000256" key="3">
    <source>
        <dbReference type="ARBA" id="ARBA00022723"/>
    </source>
</evidence>
<keyword evidence="2" id="KW-0963">Cytoplasm</keyword>
<dbReference type="GO" id="GO:0008270">
    <property type="term" value="F:zinc ion binding"/>
    <property type="evidence" value="ECO:0007669"/>
    <property type="project" value="UniProtKB-KW"/>
</dbReference>
<dbReference type="GO" id="GO:0002376">
    <property type="term" value="P:immune system process"/>
    <property type="evidence" value="ECO:0007669"/>
    <property type="project" value="UniProtKB-KW"/>
</dbReference>
<keyword evidence="4" id="KW-0677">Repeat</keyword>
<gene>
    <name evidence="9" type="ORF">TTEB3V08_LOCUS10444</name>
</gene>
<evidence type="ECO:0000259" key="8">
    <source>
        <dbReference type="PROSITE" id="PS51981"/>
    </source>
</evidence>
<dbReference type="FunFam" id="3.40.50.300:FF:000742">
    <property type="entry name" value="NFX1-type zinc finger-containing protein 1"/>
    <property type="match status" value="1"/>
</dbReference>
<keyword evidence="6" id="KW-0862">Zinc</keyword>
<dbReference type="GO" id="GO:0031380">
    <property type="term" value="C:nuclear RNA-directed RNA polymerase complex"/>
    <property type="evidence" value="ECO:0007669"/>
    <property type="project" value="TreeGrafter"/>
</dbReference>
<dbReference type="PANTHER" id="PTHR10887">
    <property type="entry name" value="DNA2/NAM7 HELICASE FAMILY"/>
    <property type="match status" value="1"/>
</dbReference>
<accession>A0A7R9IQ75</accession>
<evidence type="ECO:0000256" key="4">
    <source>
        <dbReference type="ARBA" id="ARBA00022737"/>
    </source>
</evidence>
<organism evidence="9">
    <name type="scientific">Timema tahoe</name>
    <dbReference type="NCBI Taxonomy" id="61484"/>
    <lineage>
        <taxon>Eukaryota</taxon>
        <taxon>Metazoa</taxon>
        <taxon>Ecdysozoa</taxon>
        <taxon>Arthropoda</taxon>
        <taxon>Hexapoda</taxon>
        <taxon>Insecta</taxon>
        <taxon>Pterygota</taxon>
        <taxon>Neoptera</taxon>
        <taxon>Polyneoptera</taxon>
        <taxon>Phasmatodea</taxon>
        <taxon>Timematodea</taxon>
        <taxon>Timematoidea</taxon>
        <taxon>Timematidae</taxon>
        <taxon>Timema</taxon>
    </lineage>
</organism>
<dbReference type="InterPro" id="IPR046439">
    <property type="entry name" value="ZF_RZ_dom"/>
</dbReference>
<dbReference type="GO" id="GO:0005737">
    <property type="term" value="C:cytoplasm"/>
    <property type="evidence" value="ECO:0007669"/>
    <property type="project" value="UniProtKB-SubCell"/>
</dbReference>
<evidence type="ECO:0000256" key="2">
    <source>
        <dbReference type="ARBA" id="ARBA00022490"/>
    </source>
</evidence>
<dbReference type="InterPro" id="IPR027417">
    <property type="entry name" value="P-loop_NTPase"/>
</dbReference>
<dbReference type="Pfam" id="PF13087">
    <property type="entry name" value="AAA_12"/>
    <property type="match status" value="1"/>
</dbReference>
<keyword evidence="7" id="KW-0391">Immunity</keyword>
<dbReference type="Pfam" id="PF20173">
    <property type="entry name" value="ZnF_RZ-type"/>
    <property type="match status" value="1"/>
</dbReference>
<dbReference type="Pfam" id="PF13086">
    <property type="entry name" value="AAA_11"/>
    <property type="match status" value="1"/>
</dbReference>
<dbReference type="InterPro" id="IPR041679">
    <property type="entry name" value="DNA2/NAM7-like_C"/>
</dbReference>
<evidence type="ECO:0000256" key="6">
    <source>
        <dbReference type="ARBA" id="ARBA00022833"/>
    </source>
</evidence>
<keyword evidence="5" id="KW-0863">Zinc-finger</keyword>
<dbReference type="SUPFAM" id="SSF52540">
    <property type="entry name" value="P-loop containing nucleoside triphosphate hydrolases"/>
    <property type="match status" value="1"/>
</dbReference>
<evidence type="ECO:0000256" key="1">
    <source>
        <dbReference type="ARBA" id="ARBA00004496"/>
    </source>
</evidence>
<proteinExistence type="predicted"/>
<dbReference type="Gene3D" id="3.40.50.300">
    <property type="entry name" value="P-loop containing nucleotide triphosphate hydrolases"/>
    <property type="match status" value="2"/>
</dbReference>
<dbReference type="SMART" id="SM00438">
    <property type="entry name" value="ZnF_NFX"/>
    <property type="match status" value="7"/>
</dbReference>
<dbReference type="EMBL" id="OE006255">
    <property type="protein sequence ID" value="CAD7462553.1"/>
    <property type="molecule type" value="Genomic_DNA"/>
</dbReference>
<dbReference type="GO" id="GO:0031048">
    <property type="term" value="P:regulatory ncRNA-mediated heterochromatin formation"/>
    <property type="evidence" value="ECO:0007669"/>
    <property type="project" value="TreeGrafter"/>
</dbReference>
<feature type="domain" description="RZ-type" evidence="8">
    <location>
        <begin position="1393"/>
        <end position="1462"/>
    </location>
</feature>
<dbReference type="GO" id="GO:0004386">
    <property type="term" value="F:helicase activity"/>
    <property type="evidence" value="ECO:0007669"/>
    <property type="project" value="InterPro"/>
</dbReference>
<sequence length="1505" mass="171261">MLDRLLPPNPVEEATEEENIYNSDMEQDEEVIFDDDIGLDIDVTSILPQVKLVVDFSEMREEAKRMKQEIDELEDTFSNDAALYNRRWVLEAKLAESNLLLEYFSARLKDQLDVFSAQRLVNRKNLWNLTPHERWTLYKHWVSNLKQTLQEESTKLEQVFRTEARILNEAKLLDDLEVMKDVTVIGMTTTGAARLQPLLQALKCKLVIVEEAAEVMESHIIVSLTKYCQHLILIGDHQQLRPTTADFTLARKYYFDISLFERMLKNGMHCELLKVQHRMRPEIAKLIVPTIYPELFNHKSVLGFDNIMGISKNVFFMTHNHYEEKVEDSASHKNIYEADYVLALCRHLLMQGYSPDKITILTTYSGQMFHLRTERKKHNLLKDVQITVVDNFQGEENDIILLSLVRSNKEANIGFLKIENRVCVALSRAKKGFYIIGNMDNLTQSSAVWPKIKASLESQGAVGPCLTLRCQVHPEQRNYAYSAADFSRHAPEGGCLKPCNVLMLCGHVCQSVCHVQNREHLNYKCQQPCFRYPPDCKLEHMCPKRCFENCGECVVKVERKLPCDHLVHLPCHVDYEIYKCHVNVAVTLPHCEHPAEKPCYRDLATFPCPQPCEDRLPCGHSCELKCHVLKDPDHLLYKCSKPCTKFNAGCIKQHPCAKRCHEACASCAVPVKKKLACGHTHKVECSKDPAEVICKRDCKKTLPCNHKCKLPCHKPCGDCQERVVKELPECKHQQTMRCCDSPDPAKCRGRCVRKLPCGHQCTGICNQRCDDLCKVLVACGVRLACGHVVQAPCHMQASAPPSPSSEELLSYCRQPCGTLLKCEHTCKGTCGECMQGRIHLRHPMCRDMSAMQQEVYLQVQALSVQRSVESPAHRARWGCVHTSCTKLCHEPCDREACIEPCKMILRCGHPCIGFCGDPCPPLCRVCDEDEVTAIFFGFEDEENARFVYLEDCKHTVESQGLETWLEKTESEISMKLCPFCKTSITKTQRYTNLIKAIYQDVCKVKAKVFGNLKDIAASRGHLQQQLANLRPELLVRYGIITGSQEYKEYYKKLSANVKNVLENRRNPLSLIDTHSLGVKVDILTELVNEIKKASSTLAMEQQGILKTRFDLVLKSVNKRLNKITAQEVEDYNLELQRFQRIAQLCVLESSQPFKMNHNFIRVKNIHYNICEIVFSIKKFSIKSDEDLKIELDNLSKILKVVGVVTVEERKVIAEVMKLGKGHWYKCPNGHVYSIDCPMYLEVYNKLTEDLQPVRKSRRNILSIVDTSSFKIQIDILTELVEEVKKANPNIISKLNSRLQVPLTAVGKRQGKMTNQEVEDINLELLRFQRLSQLLTLDDMIIVKGRSNDSSIKNSYISAQKILYSVRKYSRDQDDDVKTLLENLNKSLKGGLNISEKERSEILSAIGVTPGHWFKCPNGHIYVITECGGAMERGTCNECGETIGGQQHMLLETNQLASEMDGARGYRVGNTALDTSRTTVTSHNCPVSSLQSVDARLDDMTAITSL</sequence>
<dbReference type="InterPro" id="IPR041677">
    <property type="entry name" value="DNA2/NAM7_AAA_11"/>
</dbReference>
<dbReference type="PANTHER" id="PTHR10887:SF341">
    <property type="entry name" value="NFX1-TYPE ZINC FINGER-CONTAINING PROTEIN 1"/>
    <property type="match status" value="1"/>
</dbReference>
<keyword evidence="3" id="KW-0479">Metal-binding</keyword>
<evidence type="ECO:0000256" key="5">
    <source>
        <dbReference type="ARBA" id="ARBA00022771"/>
    </source>
</evidence>
<evidence type="ECO:0000256" key="7">
    <source>
        <dbReference type="ARBA" id="ARBA00022859"/>
    </source>
</evidence>
<name>A0A7R9IQ75_9NEOP</name>
<dbReference type="InterPro" id="IPR000967">
    <property type="entry name" value="Znf_NFX1"/>
</dbReference>
<dbReference type="InterPro" id="IPR047187">
    <property type="entry name" value="SF1_C_Upf1"/>
</dbReference>
<dbReference type="InterPro" id="IPR045055">
    <property type="entry name" value="DNA2/NAM7-like"/>
</dbReference>
<dbReference type="PROSITE" id="PS51981">
    <property type="entry name" value="ZF_RZ"/>
    <property type="match status" value="1"/>
</dbReference>
<evidence type="ECO:0000313" key="9">
    <source>
        <dbReference type="EMBL" id="CAD7462553.1"/>
    </source>
</evidence>
<dbReference type="CDD" id="cd06008">
    <property type="entry name" value="NF-X1-zinc-finger"/>
    <property type="match status" value="1"/>
</dbReference>
<protein>
    <recommendedName>
        <fullName evidence="8">RZ-type domain-containing protein</fullName>
    </recommendedName>
</protein>